<dbReference type="eggNOG" id="ENOG502ZX57">
    <property type="taxonomic scope" value="Bacteria"/>
</dbReference>
<dbReference type="KEGG" id="eca:ECA1577"/>
<evidence type="ECO:0000313" key="1">
    <source>
        <dbReference type="EMBL" id="CAG74482.1"/>
    </source>
</evidence>
<protein>
    <submittedName>
        <fullName evidence="1">Lipoprotein</fullName>
    </submittedName>
</protein>
<dbReference type="AlphaFoldDB" id="Q6D6V3"/>
<gene>
    <name evidence="1" type="ordered locus">ECA1577</name>
</gene>
<keyword evidence="2" id="KW-1185">Reference proteome</keyword>
<dbReference type="GeneID" id="57208378"/>
<dbReference type="STRING" id="218491.ECA1577"/>
<name>Q6D6V3_PECAS</name>
<sequence>MGVFYLRFFMGMVGVLLLTGCSSISTVRDYNKNITNYTGDKKVGVAFDTDNNQVRVYPETKACIDLYSASNGFLPRGAFDFRGLSDKKRIGIPEVEGMRKISQEYWVSANNNIAIRVIYTGDTGTNNFFSLKQIVSESVIVFKPQPGAFYYVKVDFDNQSVEARKYLRVYQIIEGSTGGEQLKHVEILNVKNCPGQKPWYMKGGAII</sequence>
<dbReference type="EMBL" id="BX950851">
    <property type="protein sequence ID" value="CAG74482.1"/>
    <property type="molecule type" value="Genomic_DNA"/>
</dbReference>
<keyword evidence="1" id="KW-0449">Lipoprotein</keyword>
<dbReference type="PROSITE" id="PS51257">
    <property type="entry name" value="PROKAR_LIPOPROTEIN"/>
    <property type="match status" value="1"/>
</dbReference>
<dbReference type="Proteomes" id="UP000007966">
    <property type="component" value="Chromosome"/>
</dbReference>
<proteinExistence type="predicted"/>
<reference evidence="1" key="1">
    <citation type="submission" date="2004-02" db="EMBL/GenBank/DDBJ databases">
        <title>The genome sequence of the enterobacterial phytopathogen Erwinia carotovora subsp. atroseptica SCRI1043 and functional genomic identification of novel virulence factors.</title>
        <authorList>
            <person name="Bell K.S."/>
            <person name="Sebaihia M."/>
            <person name="Pritchard L."/>
            <person name="Holden M."/>
            <person name="Hyman L.J."/>
            <person name="Holeva M.C."/>
            <person name="Thomson N.R."/>
            <person name="Bentley S.D."/>
            <person name="Churcher C."/>
            <person name="Mungall K."/>
            <person name="Atkin R."/>
            <person name="Bason N."/>
            <person name="Brooks K."/>
            <person name="Chillingworth T."/>
            <person name="Clark K."/>
            <person name="Doggett J."/>
            <person name="Fraser A."/>
            <person name="Hance Z."/>
            <person name="Hauser H."/>
            <person name="Jagels K."/>
            <person name="Moule S."/>
            <person name="Norbertczak H."/>
            <person name="Ormond D."/>
            <person name="Price C."/>
            <person name="Quail M.A."/>
            <person name="Sanders M."/>
            <person name="Walker D."/>
            <person name="Whitehead S."/>
            <person name="Salmond G.P.C."/>
            <person name="Birch P.R.J."/>
            <person name="Barrell B.G."/>
            <person name="Parkhill J."/>
            <person name="Toth I.K."/>
        </authorList>
    </citation>
    <scope>NUCLEOTIDE SEQUENCE</scope>
    <source>
        <strain evidence="1">SCRI1043</strain>
    </source>
</reference>
<evidence type="ECO:0000313" key="2">
    <source>
        <dbReference type="Proteomes" id="UP000007966"/>
    </source>
</evidence>
<dbReference type="HOGENOM" id="CLU_1487700_0_0_6"/>
<organism evidence="1 2">
    <name type="scientific">Pectobacterium atrosepticum (strain SCRI 1043 / ATCC BAA-672)</name>
    <name type="common">Erwinia carotovora subsp. atroseptica</name>
    <dbReference type="NCBI Taxonomy" id="218491"/>
    <lineage>
        <taxon>Bacteria</taxon>
        <taxon>Pseudomonadati</taxon>
        <taxon>Pseudomonadota</taxon>
        <taxon>Gammaproteobacteria</taxon>
        <taxon>Enterobacterales</taxon>
        <taxon>Pectobacteriaceae</taxon>
        <taxon>Pectobacterium</taxon>
    </lineage>
</organism>
<accession>Q6D6V3</accession>
<dbReference type="OrthoDB" id="6420088at2"/>
<dbReference type="RefSeq" id="WP_011093156.1">
    <property type="nucleotide sequence ID" value="NC_004547.2"/>
</dbReference>